<dbReference type="AlphaFoldDB" id="A0A4V2JB20"/>
<dbReference type="RefSeq" id="WP_130936484.1">
    <property type="nucleotide sequence ID" value="NZ_BMEE01000002.1"/>
</dbReference>
<dbReference type="OrthoDB" id="1200950at2"/>
<accession>A0A4V2JB20</accession>
<feature type="transmembrane region" description="Helical" evidence="1">
    <location>
        <begin position="48"/>
        <end position="67"/>
    </location>
</feature>
<keyword evidence="3" id="KW-1185">Reference proteome</keyword>
<evidence type="ECO:0000313" key="3">
    <source>
        <dbReference type="Proteomes" id="UP000292372"/>
    </source>
</evidence>
<protein>
    <submittedName>
        <fullName evidence="2">Uncharacterized protein</fullName>
    </submittedName>
</protein>
<dbReference type="EMBL" id="SIRS01000003">
    <property type="protein sequence ID" value="TBN16503.1"/>
    <property type="molecule type" value="Genomic_DNA"/>
</dbReference>
<keyword evidence="1" id="KW-1133">Transmembrane helix</keyword>
<evidence type="ECO:0000256" key="1">
    <source>
        <dbReference type="SAM" id="Phobius"/>
    </source>
</evidence>
<keyword evidence="1" id="KW-0472">Membrane</keyword>
<evidence type="ECO:0000313" key="2">
    <source>
        <dbReference type="EMBL" id="TBN16503.1"/>
    </source>
</evidence>
<reference evidence="2 3" key="1">
    <citation type="journal article" date="2015" name="Int. J. Syst. Evol. Microbiol.">
        <title>Hyunsoonleella pacifica sp. nov., isolated from seawater of South Pacific Gyre.</title>
        <authorList>
            <person name="Gao X."/>
            <person name="Zhang Z."/>
            <person name="Dai X."/>
            <person name="Zhang X.H."/>
        </authorList>
    </citation>
    <scope>NUCLEOTIDE SEQUENCE [LARGE SCALE GENOMIC DNA]</scope>
    <source>
        <strain evidence="2 3">SW033</strain>
    </source>
</reference>
<organism evidence="2 3">
    <name type="scientific">Hyunsoonleella pacifica</name>
    <dbReference type="NCBI Taxonomy" id="1080224"/>
    <lineage>
        <taxon>Bacteria</taxon>
        <taxon>Pseudomonadati</taxon>
        <taxon>Bacteroidota</taxon>
        <taxon>Flavobacteriia</taxon>
        <taxon>Flavobacteriales</taxon>
        <taxon>Flavobacteriaceae</taxon>
    </lineage>
</organism>
<keyword evidence="1" id="KW-0812">Transmembrane</keyword>
<sequence>MKDNLIVSENQRPLWQRILAALFFTVAIALLGYILYNANWTDKNLKSIGHNFNIVIYLIVAGISFSFQKSVYINVEKSKFRATFEIGPIKLGQWKTINNYEYVSIFHQPLADGEKIYEVNLWYDRNKHWELYKRYDLKEAFIISYEISELLEVNILDATVPNDYKWIEKKQQKKQVK</sequence>
<dbReference type="Proteomes" id="UP000292372">
    <property type="component" value="Unassembled WGS sequence"/>
</dbReference>
<feature type="transmembrane region" description="Helical" evidence="1">
    <location>
        <begin position="18"/>
        <end position="36"/>
    </location>
</feature>
<proteinExistence type="predicted"/>
<gene>
    <name evidence="2" type="ORF">EYD46_07645</name>
</gene>
<comment type="caution">
    <text evidence="2">The sequence shown here is derived from an EMBL/GenBank/DDBJ whole genome shotgun (WGS) entry which is preliminary data.</text>
</comment>
<name>A0A4V2JB20_9FLAO</name>